<feature type="region of interest" description="Disordered" evidence="1">
    <location>
        <begin position="44"/>
        <end position="68"/>
    </location>
</feature>
<proteinExistence type="predicted"/>
<accession>A0A2U2DJ52</accession>
<dbReference type="AlphaFoldDB" id="A0A2U2DJ52"/>
<dbReference type="RefSeq" id="WP_109461363.1">
    <property type="nucleotide sequence ID" value="NZ_QFBC01000017.1"/>
</dbReference>
<dbReference type="EMBL" id="QFBC01000017">
    <property type="protein sequence ID" value="PWE53322.1"/>
    <property type="molecule type" value="Genomic_DNA"/>
</dbReference>
<keyword evidence="3" id="KW-1185">Reference proteome</keyword>
<dbReference type="Proteomes" id="UP000245252">
    <property type="component" value="Unassembled WGS sequence"/>
</dbReference>
<evidence type="ECO:0000313" key="3">
    <source>
        <dbReference type="Proteomes" id="UP000245252"/>
    </source>
</evidence>
<gene>
    <name evidence="2" type="ORF">DEM27_27060</name>
</gene>
<protein>
    <submittedName>
        <fullName evidence="2">Uncharacterized protein</fullName>
    </submittedName>
</protein>
<evidence type="ECO:0000313" key="2">
    <source>
        <dbReference type="EMBL" id="PWE53322.1"/>
    </source>
</evidence>
<reference evidence="2 3" key="1">
    <citation type="submission" date="2018-05" db="EMBL/GenBank/DDBJ databases">
        <title>The draft genome of strain NS-104.</title>
        <authorList>
            <person name="Hang P."/>
            <person name="Jiang J."/>
        </authorList>
    </citation>
    <scope>NUCLEOTIDE SEQUENCE [LARGE SCALE GENOMIC DNA]</scope>
    <source>
        <strain evidence="2 3">NS-104</strain>
    </source>
</reference>
<name>A0A2U2DJ52_9HYPH</name>
<organism evidence="2 3">
    <name type="scientific">Metarhizobium album</name>
    <dbReference type="NCBI Taxonomy" id="2182425"/>
    <lineage>
        <taxon>Bacteria</taxon>
        <taxon>Pseudomonadati</taxon>
        <taxon>Pseudomonadota</taxon>
        <taxon>Alphaproteobacteria</taxon>
        <taxon>Hyphomicrobiales</taxon>
        <taxon>Rhizobiaceae</taxon>
        <taxon>Metarhizobium</taxon>
    </lineage>
</organism>
<sequence length="83" mass="9504">MIDWLNERYISRAEHNDIVGYYQKLVARLHGAVKELQQRVDASTGPIAARHNPITSESPVSPDQRRPGDNVIVIDFRLRRPKA</sequence>
<comment type="caution">
    <text evidence="2">The sequence shown here is derived from an EMBL/GenBank/DDBJ whole genome shotgun (WGS) entry which is preliminary data.</text>
</comment>
<dbReference type="OrthoDB" id="8403632at2"/>
<evidence type="ECO:0000256" key="1">
    <source>
        <dbReference type="SAM" id="MobiDB-lite"/>
    </source>
</evidence>